<name>A0A0D2AMF6_9EURO</name>
<keyword evidence="3 5" id="KW-0862">Zinc</keyword>
<evidence type="ECO:0000256" key="2">
    <source>
        <dbReference type="ARBA" id="ARBA00022723"/>
    </source>
</evidence>
<evidence type="ECO:0000256" key="1">
    <source>
        <dbReference type="ARBA" id="ARBA00001947"/>
    </source>
</evidence>
<dbReference type="Proteomes" id="UP000053342">
    <property type="component" value="Unassembled WGS sequence"/>
</dbReference>
<accession>A0A0D2AMF6</accession>
<evidence type="ECO:0000313" key="7">
    <source>
        <dbReference type="EMBL" id="KIW41126.1"/>
    </source>
</evidence>
<dbReference type="EMBL" id="KN847337">
    <property type="protein sequence ID" value="KIW41126.1"/>
    <property type="molecule type" value="Genomic_DNA"/>
</dbReference>
<dbReference type="FunFam" id="3.40.50.720:FF:000022">
    <property type="entry name" value="Cinnamyl alcohol dehydrogenase"/>
    <property type="match status" value="1"/>
</dbReference>
<evidence type="ECO:0000313" key="8">
    <source>
        <dbReference type="Proteomes" id="UP000053342"/>
    </source>
</evidence>
<dbReference type="RefSeq" id="XP_016261342.1">
    <property type="nucleotide sequence ID" value="XM_016407862.1"/>
</dbReference>
<dbReference type="PANTHER" id="PTHR42683">
    <property type="entry name" value="ALDEHYDE REDUCTASE"/>
    <property type="match status" value="1"/>
</dbReference>
<comment type="similarity">
    <text evidence="5">Belongs to the zinc-containing alcohol dehydrogenase family.</text>
</comment>
<comment type="cofactor">
    <cofactor evidence="1 5">
        <name>Zn(2+)</name>
        <dbReference type="ChEBI" id="CHEBI:29105"/>
    </cofactor>
</comment>
<dbReference type="VEuPathDB" id="FungiDB:PV06_06713"/>
<dbReference type="GO" id="GO:0016616">
    <property type="term" value="F:oxidoreductase activity, acting on the CH-OH group of donors, NAD or NADP as acceptor"/>
    <property type="evidence" value="ECO:0007669"/>
    <property type="project" value="InterPro"/>
</dbReference>
<keyword evidence="8" id="KW-1185">Reference proteome</keyword>
<dbReference type="OrthoDB" id="1879366at2759"/>
<dbReference type="Gene3D" id="3.90.180.10">
    <property type="entry name" value="Medium-chain alcohol dehydrogenases, catalytic domain"/>
    <property type="match status" value="1"/>
</dbReference>
<dbReference type="InterPro" id="IPR020843">
    <property type="entry name" value="ER"/>
</dbReference>
<dbReference type="SMART" id="SM00829">
    <property type="entry name" value="PKS_ER"/>
    <property type="match status" value="1"/>
</dbReference>
<dbReference type="InterPro" id="IPR013149">
    <property type="entry name" value="ADH-like_C"/>
</dbReference>
<evidence type="ECO:0000256" key="4">
    <source>
        <dbReference type="ARBA" id="ARBA00023002"/>
    </source>
</evidence>
<dbReference type="HOGENOM" id="CLU_026673_20_2_1"/>
<dbReference type="InterPro" id="IPR011032">
    <property type="entry name" value="GroES-like_sf"/>
</dbReference>
<protein>
    <recommendedName>
        <fullName evidence="6">Enoyl reductase (ER) domain-containing protein</fullName>
    </recommendedName>
</protein>
<keyword evidence="2 5" id="KW-0479">Metal-binding</keyword>
<dbReference type="SUPFAM" id="SSF51735">
    <property type="entry name" value="NAD(P)-binding Rossmann-fold domains"/>
    <property type="match status" value="1"/>
</dbReference>
<evidence type="ECO:0000259" key="6">
    <source>
        <dbReference type="SMART" id="SM00829"/>
    </source>
</evidence>
<gene>
    <name evidence="7" type="ORF">PV06_06713</name>
</gene>
<evidence type="ECO:0000256" key="5">
    <source>
        <dbReference type="RuleBase" id="RU361277"/>
    </source>
</evidence>
<dbReference type="InterPro" id="IPR047109">
    <property type="entry name" value="CAD-like"/>
</dbReference>
<dbReference type="STRING" id="215243.A0A0D2AMF6"/>
<dbReference type="GO" id="GO:0008270">
    <property type="term" value="F:zinc ion binding"/>
    <property type="evidence" value="ECO:0007669"/>
    <property type="project" value="InterPro"/>
</dbReference>
<sequence length="330" mass="36142">MVSFTVFKGDRDGQLFEDTTTRNIGPHEVLIRITHSGLCGTDLHYKTTNSGLGHEGVGVVEEIGESVTRFKKGERAGWGYEHNSCGHCKQCLTGRETFCAEREMYGAANLDQGSIGSHAVLNENFLFKIPESLSSEEAAPLMCGGATVFNSLQLYNVRSTDRVGVLGVGGLGHLAIQFAARLGCEVAVFSGTDSKKDEAMRLGATEFYAVKGLKELKIKAPIDHLLVTTASQPDWNLYLPVMAPSGTIYPLTVSEDDLKMPYMPLIMQGLRMQGSLVATRQIHREMLEFAALHHIKPIIQTFPMSLEGVNKAFETLEAGKMRYRGVLVAQ</sequence>
<dbReference type="Pfam" id="PF08240">
    <property type="entry name" value="ADH_N"/>
    <property type="match status" value="1"/>
</dbReference>
<dbReference type="Pfam" id="PF00107">
    <property type="entry name" value="ADH_zinc_N"/>
    <property type="match status" value="1"/>
</dbReference>
<dbReference type="SUPFAM" id="SSF50129">
    <property type="entry name" value="GroES-like"/>
    <property type="match status" value="1"/>
</dbReference>
<dbReference type="GeneID" id="27358787"/>
<dbReference type="InterPro" id="IPR013154">
    <property type="entry name" value="ADH-like_N"/>
</dbReference>
<proteinExistence type="inferred from homology"/>
<reference evidence="7 8" key="1">
    <citation type="submission" date="2015-01" db="EMBL/GenBank/DDBJ databases">
        <title>The Genome Sequence of Exophiala oligosperma CBS72588.</title>
        <authorList>
            <consortium name="The Broad Institute Genomics Platform"/>
            <person name="Cuomo C."/>
            <person name="de Hoog S."/>
            <person name="Gorbushina A."/>
            <person name="Stielow B."/>
            <person name="Teixiera M."/>
            <person name="Abouelleil A."/>
            <person name="Chapman S.B."/>
            <person name="Priest M."/>
            <person name="Young S.K."/>
            <person name="Wortman J."/>
            <person name="Nusbaum C."/>
            <person name="Birren B."/>
        </authorList>
    </citation>
    <scope>NUCLEOTIDE SEQUENCE [LARGE SCALE GENOMIC DNA]</scope>
    <source>
        <strain evidence="7 8">CBS 72588</strain>
    </source>
</reference>
<keyword evidence="4" id="KW-0560">Oxidoreductase</keyword>
<dbReference type="InterPro" id="IPR036291">
    <property type="entry name" value="NAD(P)-bd_dom_sf"/>
</dbReference>
<dbReference type="PROSITE" id="PS00059">
    <property type="entry name" value="ADH_ZINC"/>
    <property type="match status" value="1"/>
</dbReference>
<organism evidence="7 8">
    <name type="scientific">Exophiala oligosperma</name>
    <dbReference type="NCBI Taxonomy" id="215243"/>
    <lineage>
        <taxon>Eukaryota</taxon>
        <taxon>Fungi</taxon>
        <taxon>Dikarya</taxon>
        <taxon>Ascomycota</taxon>
        <taxon>Pezizomycotina</taxon>
        <taxon>Eurotiomycetes</taxon>
        <taxon>Chaetothyriomycetidae</taxon>
        <taxon>Chaetothyriales</taxon>
        <taxon>Herpotrichiellaceae</taxon>
        <taxon>Exophiala</taxon>
    </lineage>
</organism>
<evidence type="ECO:0000256" key="3">
    <source>
        <dbReference type="ARBA" id="ARBA00022833"/>
    </source>
</evidence>
<feature type="domain" description="Enoyl reductase (ER)" evidence="6">
    <location>
        <begin position="9"/>
        <end position="327"/>
    </location>
</feature>
<dbReference type="CDD" id="cd05283">
    <property type="entry name" value="CAD1"/>
    <property type="match status" value="1"/>
</dbReference>
<dbReference type="InterPro" id="IPR002328">
    <property type="entry name" value="ADH_Zn_CS"/>
</dbReference>
<dbReference type="AlphaFoldDB" id="A0A0D2AMF6"/>
<dbReference type="Gene3D" id="3.40.50.720">
    <property type="entry name" value="NAD(P)-binding Rossmann-like Domain"/>
    <property type="match status" value="1"/>
</dbReference>